<dbReference type="OrthoDB" id="3571220at2"/>
<evidence type="ECO:0000313" key="2">
    <source>
        <dbReference type="Proteomes" id="UP000246303"/>
    </source>
</evidence>
<comment type="caution">
    <text evidence="1">The sequence shown here is derived from an EMBL/GenBank/DDBJ whole genome shotgun (WGS) entry which is preliminary data.</text>
</comment>
<dbReference type="Proteomes" id="UP000246303">
    <property type="component" value="Unassembled WGS sequence"/>
</dbReference>
<dbReference type="AlphaFoldDB" id="A0A2V3DQ09"/>
<name>A0A2V3DQ09_9MICC</name>
<dbReference type="RefSeq" id="WP_110106899.1">
    <property type="nucleotide sequence ID" value="NZ_JACBZZ010000001.1"/>
</dbReference>
<protein>
    <submittedName>
        <fullName evidence="1">Uncharacterized protein</fullName>
    </submittedName>
</protein>
<sequence>MVTVSGRWIFQGHIAGFGSQCGLRAVVGIWDESPYGAFADVMVELPSGRRLLLAPQREIANFIETTYTFEEVLLVPVHAKVGPSTGGGEVLSVEAGPLRLSASIGGRTRLGLLLALVPRAIAVHPRWLSLINPLARLLSPGVRTAGTAAPGRREYYGVTGLRRVESASILWDGCCCGPLAEIVPAVRFGFSSVPATPILATVQTTIRATRQPSSGDTLS</sequence>
<accession>A0A2V3DQ09</accession>
<dbReference type="EMBL" id="QHLZ01000009">
    <property type="protein sequence ID" value="PXA64609.1"/>
    <property type="molecule type" value="Genomic_DNA"/>
</dbReference>
<gene>
    <name evidence="1" type="ORF">CVS29_13685</name>
</gene>
<proteinExistence type="predicted"/>
<reference evidence="1 2" key="1">
    <citation type="submission" date="2018-05" db="EMBL/GenBank/DDBJ databases">
        <title>Genetic diversity of glacier-inhabiting Cryobacterium bacteria in China and description of Cryobacterium mengkeensis sp. nov. and Arthrobacter glacialis sp. nov.</title>
        <authorList>
            <person name="Liu Q."/>
            <person name="Xin Y.-H."/>
        </authorList>
    </citation>
    <scope>NUCLEOTIDE SEQUENCE [LARGE SCALE GENOMIC DNA]</scope>
    <source>
        <strain evidence="1 2">GP3</strain>
    </source>
</reference>
<organism evidence="1 2">
    <name type="scientific">Arthrobacter psychrochitiniphilus</name>
    <dbReference type="NCBI Taxonomy" id="291045"/>
    <lineage>
        <taxon>Bacteria</taxon>
        <taxon>Bacillati</taxon>
        <taxon>Actinomycetota</taxon>
        <taxon>Actinomycetes</taxon>
        <taxon>Micrococcales</taxon>
        <taxon>Micrococcaceae</taxon>
        <taxon>Arthrobacter</taxon>
    </lineage>
</organism>
<evidence type="ECO:0000313" key="1">
    <source>
        <dbReference type="EMBL" id="PXA64609.1"/>
    </source>
</evidence>
<keyword evidence="2" id="KW-1185">Reference proteome</keyword>